<evidence type="ECO:0000313" key="4">
    <source>
        <dbReference type="Proteomes" id="UP001162741"/>
    </source>
</evidence>
<evidence type="ECO:0000256" key="2">
    <source>
        <dbReference type="SAM" id="SignalP"/>
    </source>
</evidence>
<gene>
    <name evidence="3" type="ORF">MKQ68_20820</name>
</gene>
<protein>
    <submittedName>
        <fullName evidence="3">Uncharacterized protein</fullName>
    </submittedName>
</protein>
<feature type="chain" id="PRO_5045897341" evidence="2">
    <location>
        <begin position="22"/>
        <end position="60"/>
    </location>
</feature>
<accession>A0ABY6J2E4</accession>
<feature type="region of interest" description="Disordered" evidence="1">
    <location>
        <begin position="24"/>
        <end position="52"/>
    </location>
</feature>
<dbReference type="EMBL" id="CP107006">
    <property type="protein sequence ID" value="UYQ92531.1"/>
    <property type="molecule type" value="Genomic_DNA"/>
</dbReference>
<keyword evidence="2" id="KW-0732">Signal</keyword>
<proteinExistence type="predicted"/>
<name>A0ABY6J2E4_9BACT</name>
<dbReference type="Proteomes" id="UP001162741">
    <property type="component" value="Chromosome"/>
</dbReference>
<sequence length="60" mass="6455">MRNLKKLSLLLLAAGCCFATACVAPKAPPRPPRPPRPPKPPRPAMVKPPTPPQAVFAYRA</sequence>
<keyword evidence="4" id="KW-1185">Reference proteome</keyword>
<evidence type="ECO:0000313" key="3">
    <source>
        <dbReference type="EMBL" id="UYQ92531.1"/>
    </source>
</evidence>
<feature type="compositionally biased region" description="Pro residues" evidence="1">
    <location>
        <begin position="26"/>
        <end position="52"/>
    </location>
</feature>
<feature type="signal peptide" evidence="2">
    <location>
        <begin position="1"/>
        <end position="21"/>
    </location>
</feature>
<organism evidence="3 4">
    <name type="scientific">Chitinophaga horti</name>
    <dbReference type="NCBI Taxonomy" id="2920382"/>
    <lineage>
        <taxon>Bacteria</taxon>
        <taxon>Pseudomonadati</taxon>
        <taxon>Bacteroidota</taxon>
        <taxon>Chitinophagia</taxon>
        <taxon>Chitinophagales</taxon>
        <taxon>Chitinophagaceae</taxon>
        <taxon>Chitinophaga</taxon>
    </lineage>
</organism>
<reference evidence="3" key="1">
    <citation type="submission" date="2022-10" db="EMBL/GenBank/DDBJ databases">
        <title>Chitinophaga sp. nov., isolated from soil.</title>
        <authorList>
            <person name="Jeon C.O."/>
        </authorList>
    </citation>
    <scope>NUCLEOTIDE SEQUENCE</scope>
    <source>
        <strain evidence="3">R8</strain>
    </source>
</reference>
<evidence type="ECO:0000256" key="1">
    <source>
        <dbReference type="SAM" id="MobiDB-lite"/>
    </source>
</evidence>
<dbReference type="PROSITE" id="PS51257">
    <property type="entry name" value="PROKAR_LIPOPROTEIN"/>
    <property type="match status" value="1"/>
</dbReference>
<dbReference type="RefSeq" id="WP_264280783.1">
    <property type="nucleotide sequence ID" value="NZ_CP107006.1"/>
</dbReference>